<name>A0A0F9S4G8_9ZZZZ</name>
<accession>A0A0F9S4G8</accession>
<dbReference type="AlphaFoldDB" id="A0A0F9S4G8"/>
<reference evidence="1" key="1">
    <citation type="journal article" date="2015" name="Nature">
        <title>Complex archaea that bridge the gap between prokaryotes and eukaryotes.</title>
        <authorList>
            <person name="Spang A."/>
            <person name="Saw J.H."/>
            <person name="Jorgensen S.L."/>
            <person name="Zaremba-Niedzwiedzka K."/>
            <person name="Martijn J."/>
            <person name="Lind A.E."/>
            <person name="van Eijk R."/>
            <person name="Schleper C."/>
            <person name="Guy L."/>
            <person name="Ettema T.J."/>
        </authorList>
    </citation>
    <scope>NUCLEOTIDE SEQUENCE</scope>
</reference>
<protein>
    <submittedName>
        <fullName evidence="1">Uncharacterized protein</fullName>
    </submittedName>
</protein>
<proteinExistence type="predicted"/>
<comment type="caution">
    <text evidence="1">The sequence shown here is derived from an EMBL/GenBank/DDBJ whole genome shotgun (WGS) entry which is preliminary data.</text>
</comment>
<dbReference type="EMBL" id="LAZR01000640">
    <property type="protein sequence ID" value="KKN61949.1"/>
    <property type="molecule type" value="Genomic_DNA"/>
</dbReference>
<evidence type="ECO:0000313" key="1">
    <source>
        <dbReference type="EMBL" id="KKN61949.1"/>
    </source>
</evidence>
<gene>
    <name evidence="1" type="ORF">LCGC14_0517180</name>
</gene>
<sequence>MSEIILPDNPTLRDTKNFVAKLVSAVVNGAIEHEDAREAVRLTNQMVRIHDQELQRGKFILSAKIRGEEGSAQKSLEGESEKKRK</sequence>
<organism evidence="1">
    <name type="scientific">marine sediment metagenome</name>
    <dbReference type="NCBI Taxonomy" id="412755"/>
    <lineage>
        <taxon>unclassified sequences</taxon>
        <taxon>metagenomes</taxon>
        <taxon>ecological metagenomes</taxon>
    </lineage>
</organism>